<proteinExistence type="predicted"/>
<dbReference type="EMBL" id="CM056742">
    <property type="protein sequence ID" value="KAJ8679172.1"/>
    <property type="molecule type" value="Genomic_DNA"/>
</dbReference>
<name>A0ACC2P6W4_9HYME</name>
<evidence type="ECO:0000313" key="1">
    <source>
        <dbReference type="EMBL" id="KAJ8679172.1"/>
    </source>
</evidence>
<evidence type="ECO:0000313" key="2">
    <source>
        <dbReference type="Proteomes" id="UP001239111"/>
    </source>
</evidence>
<accession>A0ACC2P6W4</accession>
<comment type="caution">
    <text evidence="1">The sequence shown here is derived from an EMBL/GenBank/DDBJ whole genome shotgun (WGS) entry which is preliminary data.</text>
</comment>
<reference evidence="1" key="1">
    <citation type="submission" date="2023-04" db="EMBL/GenBank/DDBJ databases">
        <title>A chromosome-level genome assembly of the parasitoid wasp Eretmocerus hayati.</title>
        <authorList>
            <person name="Zhong Y."/>
            <person name="Liu S."/>
            <person name="Liu Y."/>
        </authorList>
    </citation>
    <scope>NUCLEOTIDE SEQUENCE</scope>
    <source>
        <strain evidence="1">ZJU_SS_LIU_2023</strain>
    </source>
</reference>
<gene>
    <name evidence="1" type="ORF">QAD02_014959</name>
</gene>
<protein>
    <submittedName>
        <fullName evidence="1">Uncharacterized protein</fullName>
    </submittedName>
</protein>
<keyword evidence="2" id="KW-1185">Reference proteome</keyword>
<dbReference type="Proteomes" id="UP001239111">
    <property type="component" value="Chromosome 2"/>
</dbReference>
<sequence>MKNSKSIKEIKLQLKKLEDINSFISNGESILHQSIRRYCEVDVIKYLLRRGSNVHGTTELGENVILIAMKNIKKNNPSAIKKLIQYFVSEKVDINASDNAGDSALHYLVRNCKNTNHSIALAELLVMSGAKVNTCNKLGETALHVAVDFDNSALSEYLISVGADVDIKTKQFKSALHISVENSNLRITELLIKNKASCSTTNGQNSLLLTAIKTTKPGKLRRDLVKILLDGGSDLNDQDSSLSTPLHLVLEDKDEDCAKLLIDYGCSLNCKDKWNYTPLRHAICSHLRCSVELLLRKGANPNDCREIVFEDMNLTLTDTMMTDAIRTRVDLSIVKLLWEFGVKMSPRREISDYLWQSARDNNIPLAKFFLSKGADVNFRIHGESCLGIALQYRKFTSESMIQLLIDHGADVIKTKPLDSARRYSRLRNGFCLISHLALMTVQNRDIGVENLQQFALNTQFKQYYFNCVKELFSMQCIKNHVPHTNYSLYNVLLKKGNELVKCVQNESLVNFIKSEKVSSSYPGYSRMLRYRVAQGHERLNLLNKGTLFFITAVSSEIPVEILTMICEQLSNEDLINLHEIHSSSQKISSNFTITLRQGRKRKYST</sequence>
<organism evidence="1 2">
    <name type="scientific">Eretmocerus hayati</name>
    <dbReference type="NCBI Taxonomy" id="131215"/>
    <lineage>
        <taxon>Eukaryota</taxon>
        <taxon>Metazoa</taxon>
        <taxon>Ecdysozoa</taxon>
        <taxon>Arthropoda</taxon>
        <taxon>Hexapoda</taxon>
        <taxon>Insecta</taxon>
        <taxon>Pterygota</taxon>
        <taxon>Neoptera</taxon>
        <taxon>Endopterygota</taxon>
        <taxon>Hymenoptera</taxon>
        <taxon>Apocrita</taxon>
        <taxon>Proctotrupomorpha</taxon>
        <taxon>Chalcidoidea</taxon>
        <taxon>Aphelinidae</taxon>
        <taxon>Aphelininae</taxon>
        <taxon>Eretmocerus</taxon>
    </lineage>
</organism>